<comment type="caution">
    <text evidence="3">The sequence shown here is derived from an EMBL/GenBank/DDBJ whole genome shotgun (WGS) entry which is preliminary data.</text>
</comment>
<dbReference type="PATRIC" id="fig|1227484.4.peg.1879"/>
<evidence type="ECO:0000313" key="4">
    <source>
        <dbReference type="Proteomes" id="UP000011514"/>
    </source>
</evidence>
<dbReference type="STRING" id="1227484.C471_09430"/>
<keyword evidence="1" id="KW-0233">DNA recombination</keyword>
<protein>
    <submittedName>
        <fullName evidence="3">Integrase family protein</fullName>
    </submittedName>
</protein>
<dbReference type="OrthoDB" id="142231at2157"/>
<organism evidence="3 4">
    <name type="scientific">Halorubrum saccharovorum DSM 1137</name>
    <dbReference type="NCBI Taxonomy" id="1227484"/>
    <lineage>
        <taxon>Archaea</taxon>
        <taxon>Methanobacteriati</taxon>
        <taxon>Methanobacteriota</taxon>
        <taxon>Stenosarchaea group</taxon>
        <taxon>Halobacteria</taxon>
        <taxon>Halobacteriales</taxon>
        <taxon>Haloferacaceae</taxon>
        <taxon>Halorubrum</taxon>
    </lineage>
</organism>
<dbReference type="SUPFAM" id="SSF56349">
    <property type="entry name" value="DNA breaking-rejoining enzymes"/>
    <property type="match status" value="1"/>
</dbReference>
<feature type="domain" description="Tyr recombinase" evidence="2">
    <location>
        <begin position="5"/>
        <end position="251"/>
    </location>
</feature>
<sequence>MPRYSREDALSERELELLLRAAREMEPPRDFETRLIINLTAKMGLRSGEAAHLRAEWVNTHDRMIEIPQYDPCDFGKGDHACGYCRNRARDYLDTHNTTIEAEARALRDEFGDDLPDDTFHEKASERVAETNISFEDALDRRWNPKTPNSERSIPFDHDVRVQLCIERFVDEYDKFPVSKATLNRRVNRAAEIAGISHNVYPHALRATAGSLFAARNVSPYALMGILGWQDMETARSYISASDESAARELRSKHR</sequence>
<dbReference type="EMBL" id="AOJE01000051">
    <property type="protein sequence ID" value="ELZ38781.1"/>
    <property type="molecule type" value="Genomic_DNA"/>
</dbReference>
<dbReference type="Proteomes" id="UP000011514">
    <property type="component" value="Unassembled WGS sequence"/>
</dbReference>
<dbReference type="GO" id="GO:0015074">
    <property type="term" value="P:DNA integration"/>
    <property type="evidence" value="ECO:0007669"/>
    <property type="project" value="InterPro"/>
</dbReference>
<gene>
    <name evidence="3" type="ORF">C471_09430</name>
</gene>
<dbReference type="Pfam" id="PF00589">
    <property type="entry name" value="Phage_integrase"/>
    <property type="match status" value="1"/>
</dbReference>
<dbReference type="RefSeq" id="WP_004048518.1">
    <property type="nucleotide sequence ID" value="NZ_AOJE01000051.1"/>
</dbReference>
<dbReference type="PROSITE" id="PS51898">
    <property type="entry name" value="TYR_RECOMBINASE"/>
    <property type="match status" value="1"/>
</dbReference>
<dbReference type="InterPro" id="IPR002104">
    <property type="entry name" value="Integrase_catalytic"/>
</dbReference>
<dbReference type="eggNOG" id="arCOG06451">
    <property type="taxonomic scope" value="Archaea"/>
</dbReference>
<dbReference type="CDD" id="cd00397">
    <property type="entry name" value="DNA_BRE_C"/>
    <property type="match status" value="1"/>
</dbReference>
<dbReference type="GO" id="GO:0003677">
    <property type="term" value="F:DNA binding"/>
    <property type="evidence" value="ECO:0007669"/>
    <property type="project" value="InterPro"/>
</dbReference>
<dbReference type="GO" id="GO:0006310">
    <property type="term" value="P:DNA recombination"/>
    <property type="evidence" value="ECO:0007669"/>
    <property type="project" value="UniProtKB-KW"/>
</dbReference>
<name>M0DTE4_9EURY</name>
<evidence type="ECO:0000313" key="3">
    <source>
        <dbReference type="EMBL" id="ELZ38781.1"/>
    </source>
</evidence>
<evidence type="ECO:0000256" key="1">
    <source>
        <dbReference type="ARBA" id="ARBA00023172"/>
    </source>
</evidence>
<dbReference type="AlphaFoldDB" id="M0DTE4"/>
<keyword evidence="4" id="KW-1185">Reference proteome</keyword>
<dbReference type="InterPro" id="IPR011010">
    <property type="entry name" value="DNA_brk_join_enz"/>
</dbReference>
<dbReference type="Gene3D" id="1.10.443.10">
    <property type="entry name" value="Intergrase catalytic core"/>
    <property type="match status" value="1"/>
</dbReference>
<evidence type="ECO:0000259" key="2">
    <source>
        <dbReference type="PROSITE" id="PS51898"/>
    </source>
</evidence>
<dbReference type="InterPro" id="IPR013762">
    <property type="entry name" value="Integrase-like_cat_sf"/>
</dbReference>
<accession>M0DTE4</accession>
<reference evidence="3 4" key="1">
    <citation type="journal article" date="2014" name="PLoS Genet.">
        <title>Phylogenetically driven sequencing of extremely halophilic archaea reveals strategies for static and dynamic osmo-response.</title>
        <authorList>
            <person name="Becker E.A."/>
            <person name="Seitzer P.M."/>
            <person name="Tritt A."/>
            <person name="Larsen D."/>
            <person name="Krusor M."/>
            <person name="Yao A.I."/>
            <person name="Wu D."/>
            <person name="Madern D."/>
            <person name="Eisen J.A."/>
            <person name="Darling A.E."/>
            <person name="Facciotti M.T."/>
        </authorList>
    </citation>
    <scope>NUCLEOTIDE SEQUENCE [LARGE SCALE GENOMIC DNA]</scope>
    <source>
        <strain evidence="3 4">DSM 1137</strain>
    </source>
</reference>
<proteinExistence type="predicted"/>